<dbReference type="EMBL" id="LN907858">
    <property type="protein sequence ID" value="CUU40799.1"/>
    <property type="molecule type" value="Genomic_DNA"/>
</dbReference>
<gene>
    <name evidence="1" type="ORF">BN2458_PEG1916</name>
</gene>
<dbReference type="KEGG" id="hty:BN2458_PEG1916"/>
<dbReference type="PATRIC" id="fig|76936.10.peg.1866"/>
<dbReference type="Proteomes" id="UP000064525">
    <property type="component" value="Chromosome I"/>
</dbReference>
<reference evidence="2" key="1">
    <citation type="submission" date="2015-11" db="EMBL/GenBank/DDBJ databases">
        <authorList>
            <person name="Anvar S.Y."/>
        </authorList>
    </citation>
    <scope>NUCLEOTIDE SEQUENCE [LARGE SCALE GENOMIC DNA]</scope>
</reference>
<proteinExistence type="predicted"/>
<organism evidence="1 2">
    <name type="scientific">Helicobacter typhlonius</name>
    <dbReference type="NCBI Taxonomy" id="76936"/>
    <lineage>
        <taxon>Bacteria</taxon>
        <taxon>Pseudomonadati</taxon>
        <taxon>Campylobacterota</taxon>
        <taxon>Epsilonproteobacteria</taxon>
        <taxon>Campylobacterales</taxon>
        <taxon>Helicobacteraceae</taxon>
        <taxon>Helicobacter</taxon>
    </lineage>
</organism>
<evidence type="ECO:0000313" key="2">
    <source>
        <dbReference type="Proteomes" id="UP000064525"/>
    </source>
</evidence>
<dbReference type="AlphaFoldDB" id="A0A099UFZ3"/>
<protein>
    <submittedName>
        <fullName evidence="1">Uncharacterized protein</fullName>
    </submittedName>
</protein>
<evidence type="ECO:0000313" key="1">
    <source>
        <dbReference type="EMBL" id="CUU40799.1"/>
    </source>
</evidence>
<accession>A0A099UFZ3</accession>
<name>A0A099UFZ3_9HELI</name>
<sequence>MLYAEMRILPCASFCNTHIFRILNRHNFILRDFISHILMLQTSTMRFYTYFYCLAKYIT</sequence>